<organism evidence="6">
    <name type="scientific">hydrothermal vent metagenome</name>
    <dbReference type="NCBI Taxonomy" id="652676"/>
    <lineage>
        <taxon>unclassified sequences</taxon>
        <taxon>metagenomes</taxon>
        <taxon>ecological metagenomes</taxon>
    </lineage>
</organism>
<evidence type="ECO:0000256" key="5">
    <source>
        <dbReference type="SAM" id="Phobius"/>
    </source>
</evidence>
<keyword evidence="6" id="KW-0830">Ubiquinone</keyword>
<accession>A0A1W1BQJ8</accession>
<dbReference type="Pfam" id="PF00146">
    <property type="entry name" value="NADHdh"/>
    <property type="match status" value="1"/>
</dbReference>
<dbReference type="InterPro" id="IPR052561">
    <property type="entry name" value="ComplexI_Subunit1"/>
</dbReference>
<keyword evidence="3 5" id="KW-1133">Transmembrane helix</keyword>
<feature type="transmembrane region" description="Helical" evidence="5">
    <location>
        <begin position="276"/>
        <end position="294"/>
    </location>
</feature>
<dbReference type="PANTHER" id="PTHR43359">
    <property type="entry name" value="FORMATE HYDROGENLYASE SUBUNIT 4"/>
    <property type="match status" value="1"/>
</dbReference>
<evidence type="ECO:0000256" key="2">
    <source>
        <dbReference type="ARBA" id="ARBA00022692"/>
    </source>
</evidence>
<comment type="subcellular location">
    <subcellularLocation>
        <location evidence="1">Membrane</location>
        <topology evidence="1">Multi-pass membrane protein</topology>
    </subcellularLocation>
</comment>
<gene>
    <name evidence="6" type="ORF">MNB_SV-9-157</name>
</gene>
<dbReference type="GO" id="GO:0005886">
    <property type="term" value="C:plasma membrane"/>
    <property type="evidence" value="ECO:0007669"/>
    <property type="project" value="TreeGrafter"/>
</dbReference>
<sequence length="295" mass="32560">MIIFDLLMMFITAYIVGFLYYGLYRNITARFQRRFGPPIWQSFYDSIKFFSKKDATSHGWMFYLGPVIMMTGSVITLFFIPFFYDNQNFSGLSSYGNLFVVLYLMVLGALGNALAVGVSGNPFGVMGVTRGLSRLFAMELPFYIAVIGLMSINQSADIATIASNQTTINAFVYPLLFIGALFSFIGMMGQSPFDVVGAPVEVYSGPAVEFSGKFLAILMTQSAIFSFAKLALMVNLFLGGASGFIELLAKTFILFLFVIAFGSIYGRFKTPQSIDFLIKVPTVIALIGLISISFR</sequence>
<keyword evidence="4 5" id="KW-0472">Membrane</keyword>
<feature type="transmembrane region" description="Helical" evidence="5">
    <location>
        <begin position="244"/>
        <end position="264"/>
    </location>
</feature>
<dbReference type="InterPro" id="IPR001694">
    <property type="entry name" value="NADH_UbQ_OxRdtase_su1/FPO"/>
</dbReference>
<keyword evidence="2 5" id="KW-0812">Transmembrane</keyword>
<evidence type="ECO:0000256" key="4">
    <source>
        <dbReference type="ARBA" id="ARBA00023136"/>
    </source>
</evidence>
<evidence type="ECO:0000313" key="6">
    <source>
        <dbReference type="EMBL" id="SFV55776.1"/>
    </source>
</evidence>
<dbReference type="GO" id="GO:0016491">
    <property type="term" value="F:oxidoreductase activity"/>
    <property type="evidence" value="ECO:0007669"/>
    <property type="project" value="UniProtKB-KW"/>
</dbReference>
<feature type="transmembrane region" description="Helical" evidence="5">
    <location>
        <begin position="132"/>
        <end position="152"/>
    </location>
</feature>
<dbReference type="EC" id="1.6.5.3" evidence="6"/>
<keyword evidence="6" id="KW-0560">Oxidoreductase</keyword>
<feature type="transmembrane region" description="Helical" evidence="5">
    <location>
        <begin position="60"/>
        <end position="84"/>
    </location>
</feature>
<feature type="transmembrane region" description="Helical" evidence="5">
    <location>
        <begin position="6"/>
        <end position="24"/>
    </location>
</feature>
<evidence type="ECO:0000256" key="1">
    <source>
        <dbReference type="ARBA" id="ARBA00004141"/>
    </source>
</evidence>
<dbReference type="PANTHER" id="PTHR43359:SF1">
    <property type="entry name" value="FORMATE HYDROGENLYASE SUBUNIT 4-RELATED"/>
    <property type="match status" value="1"/>
</dbReference>
<name>A0A1W1BQJ8_9ZZZZ</name>
<protein>
    <submittedName>
        <fullName evidence="6">NADH-ubiquinone oxidoreductase chain H</fullName>
        <ecNumber evidence="6">1.6.5.3</ecNumber>
    </submittedName>
</protein>
<feature type="transmembrane region" description="Helical" evidence="5">
    <location>
        <begin position="172"/>
        <end position="193"/>
    </location>
</feature>
<proteinExistence type="predicted"/>
<dbReference type="EMBL" id="FPHG01000029">
    <property type="protein sequence ID" value="SFV55776.1"/>
    <property type="molecule type" value="Genomic_DNA"/>
</dbReference>
<evidence type="ECO:0000256" key="3">
    <source>
        <dbReference type="ARBA" id="ARBA00022989"/>
    </source>
</evidence>
<feature type="transmembrane region" description="Helical" evidence="5">
    <location>
        <begin position="96"/>
        <end position="120"/>
    </location>
</feature>
<feature type="transmembrane region" description="Helical" evidence="5">
    <location>
        <begin position="214"/>
        <end position="238"/>
    </location>
</feature>
<dbReference type="AlphaFoldDB" id="A0A1W1BQJ8"/>
<reference evidence="6" key="1">
    <citation type="submission" date="2016-10" db="EMBL/GenBank/DDBJ databases">
        <authorList>
            <person name="de Groot N.N."/>
        </authorList>
    </citation>
    <scope>NUCLEOTIDE SEQUENCE</scope>
</reference>